<evidence type="ECO:0000256" key="1">
    <source>
        <dbReference type="SAM" id="MobiDB-lite"/>
    </source>
</evidence>
<feature type="region of interest" description="Disordered" evidence="1">
    <location>
        <begin position="1"/>
        <end position="20"/>
    </location>
</feature>
<dbReference type="PANTHER" id="PTHR48040:SF12">
    <property type="entry name" value="ABC TRANSPORTER G FAMILY MEMBER 32-LIKE ISOFORM X1"/>
    <property type="match status" value="1"/>
</dbReference>
<gene>
    <name evidence="2" type="ORF">Din_001548</name>
</gene>
<evidence type="ECO:0000313" key="2">
    <source>
        <dbReference type="EMBL" id="MPA32107.1"/>
    </source>
</evidence>
<name>A0A5B6YJS6_DAVIN</name>
<proteinExistence type="predicted"/>
<reference evidence="2" key="1">
    <citation type="submission" date="2019-08" db="EMBL/GenBank/DDBJ databases">
        <title>Reference gene set and small RNA set construction with multiple tissues from Davidia involucrata Baill.</title>
        <authorList>
            <person name="Yang H."/>
            <person name="Zhou C."/>
            <person name="Li G."/>
            <person name="Wang J."/>
            <person name="Gao P."/>
            <person name="Wang M."/>
            <person name="Wang R."/>
            <person name="Zhao Y."/>
        </authorList>
    </citation>
    <scope>NUCLEOTIDE SEQUENCE</scope>
    <source>
        <tissue evidence="2">Mixed with DoveR01_LX</tissue>
    </source>
</reference>
<feature type="compositionally biased region" description="Polar residues" evidence="1">
    <location>
        <begin position="1"/>
        <end position="12"/>
    </location>
</feature>
<accession>A0A5B6YJS6</accession>
<dbReference type="EMBL" id="GHES01001548">
    <property type="protein sequence ID" value="MPA32107.1"/>
    <property type="molecule type" value="Transcribed_RNA"/>
</dbReference>
<dbReference type="AlphaFoldDB" id="A0A5B6YJS6"/>
<sequence length="104" mass="12292">MWNSAENISARSASFREDEDDEEALRWAALERLPTYNRVRRGIFKNIVGDSKEIDVEKLEIQERKVVLDRLVNSVDDDAERFFDRMRRRFDAGKSGMREGRLKI</sequence>
<protein>
    <submittedName>
        <fullName evidence="2">Putative ABC transporter</fullName>
    </submittedName>
</protein>
<organism evidence="2">
    <name type="scientific">Davidia involucrata</name>
    <name type="common">Dove tree</name>
    <dbReference type="NCBI Taxonomy" id="16924"/>
    <lineage>
        <taxon>Eukaryota</taxon>
        <taxon>Viridiplantae</taxon>
        <taxon>Streptophyta</taxon>
        <taxon>Embryophyta</taxon>
        <taxon>Tracheophyta</taxon>
        <taxon>Spermatophyta</taxon>
        <taxon>Magnoliopsida</taxon>
        <taxon>eudicotyledons</taxon>
        <taxon>Gunneridae</taxon>
        <taxon>Pentapetalae</taxon>
        <taxon>asterids</taxon>
        <taxon>Cornales</taxon>
        <taxon>Nyssaceae</taxon>
        <taxon>Davidia</taxon>
    </lineage>
</organism>
<dbReference type="PANTHER" id="PTHR48040">
    <property type="entry name" value="PLEIOTROPIC DRUG RESISTANCE PROTEIN 1-LIKE ISOFORM X1"/>
    <property type="match status" value="1"/>
</dbReference>